<dbReference type="GeneID" id="62194862"/>
<dbReference type="InterPro" id="IPR050712">
    <property type="entry name" value="NAD(P)H-dep_reductase"/>
</dbReference>
<dbReference type="Proteomes" id="UP000662931">
    <property type="component" value="Chromosome 1"/>
</dbReference>
<dbReference type="OrthoDB" id="68575at2759"/>
<dbReference type="PANTHER" id="PTHR30543:SF21">
    <property type="entry name" value="NAD(P)H-DEPENDENT FMN REDUCTASE LOT6"/>
    <property type="match status" value="1"/>
</dbReference>
<dbReference type="InterPro" id="IPR005025">
    <property type="entry name" value="FMN_Rdtase-like_dom"/>
</dbReference>
<reference evidence="2" key="1">
    <citation type="submission" date="2020-10" db="EMBL/GenBank/DDBJ databases">
        <authorList>
            <person name="Roach M.J.R."/>
        </authorList>
    </citation>
    <scope>NUCLEOTIDE SEQUENCE</scope>
    <source>
        <strain evidence="2">CBS 1945</strain>
    </source>
</reference>
<dbReference type="KEGG" id="bnn:FOA43_001461"/>
<evidence type="ECO:0000313" key="3">
    <source>
        <dbReference type="Proteomes" id="UP000662931"/>
    </source>
</evidence>
<dbReference type="GO" id="GO:0005829">
    <property type="term" value="C:cytosol"/>
    <property type="evidence" value="ECO:0007669"/>
    <property type="project" value="TreeGrafter"/>
</dbReference>
<name>A0A875S2U0_EENNA</name>
<dbReference type="GO" id="GO:0016491">
    <property type="term" value="F:oxidoreductase activity"/>
    <property type="evidence" value="ECO:0007669"/>
    <property type="project" value="InterPro"/>
</dbReference>
<evidence type="ECO:0000259" key="1">
    <source>
        <dbReference type="Pfam" id="PF03358"/>
    </source>
</evidence>
<keyword evidence="3" id="KW-1185">Reference proteome</keyword>
<evidence type="ECO:0000313" key="2">
    <source>
        <dbReference type="EMBL" id="QPG74139.1"/>
    </source>
</evidence>
<proteinExistence type="predicted"/>
<gene>
    <name evidence="2" type="ORF">FOA43_001461</name>
</gene>
<sequence length="195" mass="21859">MTTRKIIGLLVGSFRASGNTKGIASWVEYCIKQSCPDSEVKIYTPVKPINILPECINPVAPLAVISPDDYVNPVIRRWAHAVSECDAYVIITPEYNHSYSGYLKIMFDHLFNEFGGKPGTLITFASSGGENAYKQLKNLATKFGISPIDGMHFSIPRSYITGRDRIAETFSPEKLMEDPFLKDLNDRLKERLSHL</sequence>
<dbReference type="InterPro" id="IPR029039">
    <property type="entry name" value="Flavoprotein-like_sf"/>
</dbReference>
<dbReference type="GO" id="GO:0010181">
    <property type="term" value="F:FMN binding"/>
    <property type="evidence" value="ECO:0007669"/>
    <property type="project" value="TreeGrafter"/>
</dbReference>
<accession>A0A875S2U0</accession>
<dbReference type="Pfam" id="PF03358">
    <property type="entry name" value="FMN_red"/>
    <property type="match status" value="1"/>
</dbReference>
<dbReference type="Gene3D" id="3.40.50.360">
    <property type="match status" value="1"/>
</dbReference>
<feature type="domain" description="NADPH-dependent FMN reductase-like" evidence="1">
    <location>
        <begin position="7"/>
        <end position="156"/>
    </location>
</feature>
<dbReference type="PANTHER" id="PTHR30543">
    <property type="entry name" value="CHROMATE REDUCTASE"/>
    <property type="match status" value="1"/>
</dbReference>
<dbReference type="AlphaFoldDB" id="A0A875S2U0"/>
<dbReference type="EMBL" id="CP064812">
    <property type="protein sequence ID" value="QPG74139.1"/>
    <property type="molecule type" value="Genomic_DNA"/>
</dbReference>
<protein>
    <recommendedName>
        <fullName evidence="1">NADPH-dependent FMN reductase-like domain-containing protein</fullName>
    </recommendedName>
</protein>
<organism evidence="2 3">
    <name type="scientific">Eeniella nana</name>
    <name type="common">Yeast</name>
    <name type="synonym">Brettanomyces nanus</name>
    <dbReference type="NCBI Taxonomy" id="13502"/>
    <lineage>
        <taxon>Eukaryota</taxon>
        <taxon>Fungi</taxon>
        <taxon>Dikarya</taxon>
        <taxon>Ascomycota</taxon>
        <taxon>Saccharomycotina</taxon>
        <taxon>Pichiomycetes</taxon>
        <taxon>Pichiales</taxon>
        <taxon>Pichiaceae</taxon>
        <taxon>Brettanomyces</taxon>
    </lineage>
</organism>
<dbReference type="RefSeq" id="XP_038777704.1">
    <property type="nucleotide sequence ID" value="XM_038921776.1"/>
</dbReference>
<dbReference type="SUPFAM" id="SSF52218">
    <property type="entry name" value="Flavoproteins"/>
    <property type="match status" value="1"/>
</dbReference>